<proteinExistence type="predicted"/>
<name>A0A7S4UWN8_9STRA</name>
<evidence type="ECO:0000313" key="1">
    <source>
        <dbReference type="EMBL" id="CAE4594156.1"/>
    </source>
</evidence>
<reference evidence="1" key="1">
    <citation type="submission" date="2021-01" db="EMBL/GenBank/DDBJ databases">
        <authorList>
            <person name="Corre E."/>
            <person name="Pelletier E."/>
            <person name="Niang G."/>
            <person name="Scheremetjew M."/>
            <person name="Finn R."/>
            <person name="Kale V."/>
            <person name="Holt S."/>
            <person name="Cochrane G."/>
            <person name="Meng A."/>
            <person name="Brown T."/>
            <person name="Cohen L."/>
        </authorList>
    </citation>
    <scope>NUCLEOTIDE SEQUENCE</scope>
    <source>
        <strain evidence="1">GSO104</strain>
    </source>
</reference>
<organism evidence="1">
    <name type="scientific">Ditylum brightwellii</name>
    <dbReference type="NCBI Taxonomy" id="49249"/>
    <lineage>
        <taxon>Eukaryota</taxon>
        <taxon>Sar</taxon>
        <taxon>Stramenopiles</taxon>
        <taxon>Ochrophyta</taxon>
        <taxon>Bacillariophyta</taxon>
        <taxon>Mediophyceae</taxon>
        <taxon>Lithodesmiophycidae</taxon>
        <taxon>Lithodesmiales</taxon>
        <taxon>Lithodesmiaceae</taxon>
        <taxon>Ditylum</taxon>
    </lineage>
</organism>
<gene>
    <name evidence="1" type="ORF">DBRI00130_LOCUS8062</name>
</gene>
<accession>A0A7S4UWN8</accession>
<protein>
    <submittedName>
        <fullName evidence="1">Uncharacterized protein</fullName>
    </submittedName>
</protein>
<sequence>MHSPTENKESFYVGVTGLKQSSNIFIPTKNQRSLSIFTNKNHASNLSLCDILPCQHKKRLERGSNNTHTHRAQHIIKMKITIKRSILAALLATPALYTHAEEMDISNSCYSVRNELATSYLDDISYPSNIRNSLRQERAQSFSQAWKKLAKEGICQEKINPKAVVDLVKVCGRADLDLGDCTTMVDTLIWLMSQEEEEGLGGLGGGGEGLVCTQEVMDCGNNVYVGRDSTNGCAFYPCPPSKEDETEGEGAGGGEDEFCAGDLFMCEDGTFVKRDIENKCKFFPCRGPTTDGGSIPVPCTEDAYVCPDGSTLERVFAKGCTFPPCPPKGEVVGAMPLPTEGSDPPTKEGLACAADVQMCSDGTYVSRDSSNGCLFRPCPVAFISSKGLTCPCAGSINSITAGDRLSDNSCQDINRPVIQKFMGPNELYPTGSSASFDENGGDCADGDAIHMLTRDEGEACVEHIIDACARLGRKIGNP</sequence>
<dbReference type="EMBL" id="HBNS01010005">
    <property type="protein sequence ID" value="CAE4594156.1"/>
    <property type="molecule type" value="Transcribed_RNA"/>
</dbReference>
<dbReference type="AlphaFoldDB" id="A0A7S4UWN8"/>